<evidence type="ECO:0000313" key="2">
    <source>
        <dbReference type="Proteomes" id="UP000192536"/>
    </source>
</evidence>
<sequence>MDASITARPFFENCGFKVNKEQRLEVRGALMTNVEINKRLTESG</sequence>
<dbReference type="Proteomes" id="UP000192536">
    <property type="component" value="Unassembled WGS sequence"/>
</dbReference>
<dbReference type="AlphaFoldDB" id="A0A1X0WI71"/>
<evidence type="ECO:0000313" key="1">
    <source>
        <dbReference type="EMBL" id="ORJ26441.1"/>
    </source>
</evidence>
<organism evidence="1 2">
    <name type="scientific">Rouxiella badensis</name>
    <dbReference type="NCBI Taxonomy" id="1646377"/>
    <lineage>
        <taxon>Bacteria</taxon>
        <taxon>Pseudomonadati</taxon>
        <taxon>Pseudomonadota</taxon>
        <taxon>Gammaproteobacteria</taxon>
        <taxon>Enterobacterales</taxon>
        <taxon>Yersiniaceae</taxon>
        <taxon>Rouxiella</taxon>
    </lineage>
</organism>
<keyword evidence="2" id="KW-1185">Reference proteome</keyword>
<proteinExistence type="predicted"/>
<accession>A0A1X0WI71</accession>
<reference evidence="1 2" key="1">
    <citation type="journal article" date="2017" name="Int. J. Syst. Evol. Microbiol.">
        <title>Rouxiella badensis sp. nov. and Rouxiella silvae sp. nov. isolated from peat bog soil in Germany and emendation of the genus description.</title>
        <authorList>
            <person name="Le Fleche-Mateos A."/>
            <person name="Kugler J.H."/>
            <person name="Hansen S.H."/>
            <person name="Syldatk C."/>
            <person name="Hausmann R."/>
            <person name="Lomprez F."/>
            <person name="Vandenbogaert M."/>
            <person name="Manuguerra J.C."/>
            <person name="Grimont P.A."/>
        </authorList>
    </citation>
    <scope>NUCLEOTIDE SEQUENCE [LARGE SCALE GENOMIC DNA]</scope>
    <source>
        <strain evidence="1 2">DSM 100043</strain>
    </source>
</reference>
<gene>
    <name evidence="1" type="ORF">BS640_06265</name>
</gene>
<name>A0A1X0WI71_9GAMM</name>
<dbReference type="EMBL" id="MRWE01000007">
    <property type="protein sequence ID" value="ORJ26441.1"/>
    <property type="molecule type" value="Genomic_DNA"/>
</dbReference>
<protein>
    <submittedName>
        <fullName evidence="1">GNAT family acetyltransferase</fullName>
    </submittedName>
</protein>
<dbReference type="STRING" id="1646377.BS640_06265"/>
<comment type="caution">
    <text evidence="1">The sequence shown here is derived from an EMBL/GenBank/DDBJ whole genome shotgun (WGS) entry which is preliminary data.</text>
</comment>
<dbReference type="Gene3D" id="3.40.630.30">
    <property type="match status" value="1"/>
</dbReference>
<keyword evidence="1" id="KW-0808">Transferase</keyword>
<dbReference type="GO" id="GO:0016740">
    <property type="term" value="F:transferase activity"/>
    <property type="evidence" value="ECO:0007669"/>
    <property type="project" value="UniProtKB-KW"/>
</dbReference>